<sequence>ASESNTTNDGMKKNDSLPVFPYSGGYMNGEQSGSSLDGENLSERNRECNGKLSLHGGSYIPLHERITKRINDNSPFFSLETEMR</sequence>
<evidence type="ECO:0000313" key="2">
    <source>
        <dbReference type="Proteomes" id="UP000887569"/>
    </source>
</evidence>
<dbReference type="Proteomes" id="UP000887569">
    <property type="component" value="Unplaced"/>
</dbReference>
<reference evidence="3" key="1">
    <citation type="submission" date="2022-11" db="UniProtKB">
        <authorList>
            <consortium name="WormBaseParasite"/>
        </authorList>
    </citation>
    <scope>IDENTIFICATION</scope>
</reference>
<feature type="region of interest" description="Disordered" evidence="1">
    <location>
        <begin position="1"/>
        <end position="44"/>
    </location>
</feature>
<evidence type="ECO:0000256" key="1">
    <source>
        <dbReference type="SAM" id="MobiDB-lite"/>
    </source>
</evidence>
<name>A0A915BX02_PARUN</name>
<evidence type="ECO:0000313" key="3">
    <source>
        <dbReference type="WBParaSite" id="PgR065_g006_t04"/>
    </source>
</evidence>
<dbReference type="AlphaFoldDB" id="A0A915BX02"/>
<keyword evidence="2" id="KW-1185">Reference proteome</keyword>
<protein>
    <submittedName>
        <fullName evidence="3">Methylenetetrahydrofolate reductase (NADPH)</fullName>
    </submittedName>
</protein>
<dbReference type="WBParaSite" id="PgR065_g006_t04">
    <property type="protein sequence ID" value="PgR065_g006_t04"/>
    <property type="gene ID" value="PgR065_g006"/>
</dbReference>
<organism evidence="2 3">
    <name type="scientific">Parascaris univalens</name>
    <name type="common">Nematode worm</name>
    <dbReference type="NCBI Taxonomy" id="6257"/>
    <lineage>
        <taxon>Eukaryota</taxon>
        <taxon>Metazoa</taxon>
        <taxon>Ecdysozoa</taxon>
        <taxon>Nematoda</taxon>
        <taxon>Chromadorea</taxon>
        <taxon>Rhabditida</taxon>
        <taxon>Spirurina</taxon>
        <taxon>Ascaridomorpha</taxon>
        <taxon>Ascaridoidea</taxon>
        <taxon>Ascarididae</taxon>
        <taxon>Parascaris</taxon>
    </lineage>
</organism>
<proteinExistence type="predicted"/>
<accession>A0A915BX02</accession>